<protein>
    <submittedName>
        <fullName evidence="2">Uncharacterized protein</fullName>
    </submittedName>
</protein>
<evidence type="ECO:0000256" key="1">
    <source>
        <dbReference type="SAM" id="Phobius"/>
    </source>
</evidence>
<evidence type="ECO:0000313" key="2">
    <source>
        <dbReference type="EMBL" id="AJW70037.1"/>
    </source>
</evidence>
<dbReference type="KEGG" id="nin:NADRNF5_0341"/>
<keyword evidence="1" id="KW-0812">Transmembrane</keyword>
<keyword evidence="3" id="KW-1185">Reference proteome</keyword>
<dbReference type="STRING" id="1580092.NADRNF5_0341"/>
<proteinExistence type="predicted"/>
<gene>
    <name evidence="2" type="ORF">NADRNF5_0341</name>
</gene>
<evidence type="ECO:0000313" key="3">
    <source>
        <dbReference type="Proteomes" id="UP000032408"/>
    </source>
</evidence>
<dbReference type="HOGENOM" id="CLU_1418632_0_0_2"/>
<name>A0A0D5C0V1_9ARCH</name>
<organism evidence="2 3">
    <name type="scientific">Nitrosopumilus adriaticus</name>
    <dbReference type="NCBI Taxonomy" id="1580092"/>
    <lineage>
        <taxon>Archaea</taxon>
        <taxon>Nitrososphaerota</taxon>
        <taxon>Nitrososphaeria</taxon>
        <taxon>Nitrosopumilales</taxon>
        <taxon>Nitrosopumilaceae</taxon>
        <taxon>Nitrosopumilus</taxon>
    </lineage>
</organism>
<dbReference type="RefSeq" id="WP_048115006.1">
    <property type="nucleotide sequence ID" value="NZ_CP011070.1"/>
</dbReference>
<accession>A0A0D5C0V1</accession>
<keyword evidence="1" id="KW-0472">Membrane</keyword>
<reference evidence="2 3" key="2">
    <citation type="journal article" date="2016" name="ISME J.">
        <title>Physiological and genomic characterization of two novel marine thaumarchaeal strains indicates niche differentiation.</title>
        <authorList>
            <person name="Bayer B."/>
            <person name="Vojvoda J."/>
            <person name="Offre P."/>
            <person name="Alves R.J."/>
            <person name="Elisabeth N.H."/>
            <person name="Garcia J.A."/>
            <person name="Volland J.M."/>
            <person name="Srivastava A."/>
            <person name="Schleper C."/>
            <person name="Herndl G.J."/>
        </authorList>
    </citation>
    <scope>NUCLEOTIDE SEQUENCE [LARGE SCALE GENOMIC DNA]</scope>
    <source>
        <strain evidence="2 3">NF5</strain>
    </source>
</reference>
<feature type="transmembrane region" description="Helical" evidence="1">
    <location>
        <begin position="6"/>
        <end position="25"/>
    </location>
</feature>
<reference evidence="3" key="1">
    <citation type="submission" date="2015-03" db="EMBL/GenBank/DDBJ databases">
        <title>Characterization of two novel Thaumarchaeota isolated from the Northern Adriatic Sea.</title>
        <authorList>
            <person name="Bayer B."/>
            <person name="Vojvoda J."/>
            <person name="Offre P."/>
            <person name="Srivastava A."/>
            <person name="Elisabeth N."/>
            <person name="Garcia J.A.L."/>
            <person name="Schleper C."/>
            <person name="Herndl G.J."/>
        </authorList>
    </citation>
    <scope>NUCLEOTIDE SEQUENCE [LARGE SCALE GENOMIC DNA]</scope>
    <source>
        <strain evidence="3">NF5</strain>
    </source>
</reference>
<sequence>MSFNKIIIPITVGIILIIIGISIIINQESNTMEVEDVLDKELRPTEEVTPEIQEKFDEIEKINLENEYTPKDREWITSGPFQIDRSEYVLGEKIFLTIGGLGIEEKGQVVFLRPLNSTHYSVYWTIPFDGANKPAFNYYLQPQLSKINGYCTVDDFIGDWRVVFRGTDYPNLEFRITEDILPGDEDSYKPVC</sequence>
<dbReference type="EMBL" id="CP011070">
    <property type="protein sequence ID" value="AJW70037.1"/>
    <property type="molecule type" value="Genomic_DNA"/>
</dbReference>
<dbReference type="GeneID" id="24819588"/>
<keyword evidence="1" id="KW-1133">Transmembrane helix</keyword>
<dbReference type="AlphaFoldDB" id="A0A0D5C0V1"/>
<dbReference type="OrthoDB" id="2835at2157"/>
<dbReference type="Proteomes" id="UP000032408">
    <property type="component" value="Chromosome"/>
</dbReference>